<reference evidence="1" key="1">
    <citation type="submission" date="2018-02" db="EMBL/GenBank/DDBJ databases">
        <title>Rhizophora mucronata_Transcriptome.</title>
        <authorList>
            <person name="Meera S.P."/>
            <person name="Sreeshan A."/>
            <person name="Augustine A."/>
        </authorList>
    </citation>
    <scope>NUCLEOTIDE SEQUENCE</scope>
    <source>
        <tissue evidence="1">Leaf</tissue>
    </source>
</reference>
<protein>
    <submittedName>
        <fullName evidence="1">Uncharacterized protein</fullName>
    </submittedName>
</protein>
<dbReference type="EMBL" id="GGEC01065827">
    <property type="protein sequence ID" value="MBX46311.1"/>
    <property type="molecule type" value="Transcribed_RNA"/>
</dbReference>
<name>A0A2P2NVD4_RHIMU</name>
<organism evidence="1">
    <name type="scientific">Rhizophora mucronata</name>
    <name type="common">Asiatic mangrove</name>
    <dbReference type="NCBI Taxonomy" id="61149"/>
    <lineage>
        <taxon>Eukaryota</taxon>
        <taxon>Viridiplantae</taxon>
        <taxon>Streptophyta</taxon>
        <taxon>Embryophyta</taxon>
        <taxon>Tracheophyta</taxon>
        <taxon>Spermatophyta</taxon>
        <taxon>Magnoliopsida</taxon>
        <taxon>eudicotyledons</taxon>
        <taxon>Gunneridae</taxon>
        <taxon>Pentapetalae</taxon>
        <taxon>rosids</taxon>
        <taxon>fabids</taxon>
        <taxon>Malpighiales</taxon>
        <taxon>Rhizophoraceae</taxon>
        <taxon>Rhizophora</taxon>
    </lineage>
</organism>
<dbReference type="AlphaFoldDB" id="A0A2P2NVD4"/>
<proteinExistence type="predicted"/>
<evidence type="ECO:0000313" key="1">
    <source>
        <dbReference type="EMBL" id="MBX46311.1"/>
    </source>
</evidence>
<accession>A0A2P2NVD4</accession>
<sequence>MDLIDSFDYFFYVVDPFTYKKVNSS</sequence>